<accession>A0A1D1VWR9</accession>
<dbReference type="Proteomes" id="UP000186922">
    <property type="component" value="Unassembled WGS sequence"/>
</dbReference>
<dbReference type="EMBL" id="BDGG01000012">
    <property type="protein sequence ID" value="GAV05905.1"/>
    <property type="molecule type" value="Genomic_DNA"/>
</dbReference>
<organism evidence="1 2">
    <name type="scientific">Ramazzottius varieornatus</name>
    <name type="common">Water bear</name>
    <name type="synonym">Tardigrade</name>
    <dbReference type="NCBI Taxonomy" id="947166"/>
    <lineage>
        <taxon>Eukaryota</taxon>
        <taxon>Metazoa</taxon>
        <taxon>Ecdysozoa</taxon>
        <taxon>Tardigrada</taxon>
        <taxon>Eutardigrada</taxon>
        <taxon>Parachela</taxon>
        <taxon>Hypsibioidea</taxon>
        <taxon>Ramazzottiidae</taxon>
        <taxon>Ramazzottius</taxon>
    </lineage>
</organism>
<dbReference type="AlphaFoldDB" id="A0A1D1VWR9"/>
<comment type="caution">
    <text evidence="1">The sequence shown here is derived from an EMBL/GenBank/DDBJ whole genome shotgun (WGS) entry which is preliminary data.</text>
</comment>
<evidence type="ECO:0000313" key="2">
    <source>
        <dbReference type="Proteomes" id="UP000186922"/>
    </source>
</evidence>
<evidence type="ECO:0000313" key="1">
    <source>
        <dbReference type="EMBL" id="GAV05905.1"/>
    </source>
</evidence>
<protein>
    <submittedName>
        <fullName evidence="1">Uncharacterized protein</fullName>
    </submittedName>
</protein>
<sequence length="152" mass="18223">MQPRNTHRAEHDFRESLGYQRASPLRCNNFTGWSTWIRNLAKVSRSWQYFETTGTKRRVDRCHRRWSSVVEVSRYCDREVPYDPQENSRRPERWRVTQRVQLTSLCRRQYHHKSGSWNGLRVRPDCRGEACGSRRHIRPPRRSGLAKLGLIT</sequence>
<name>A0A1D1VWR9_RAMVA</name>
<keyword evidence="2" id="KW-1185">Reference proteome</keyword>
<gene>
    <name evidence="1" type="primary">RvY_15964</name>
    <name evidence="1" type="synonym">RvY_15964.1</name>
    <name evidence="1" type="ORF">RvY_15964-1</name>
</gene>
<reference evidence="1 2" key="1">
    <citation type="journal article" date="2016" name="Nat. Commun.">
        <title>Extremotolerant tardigrade genome and improved radiotolerance of human cultured cells by tardigrade-unique protein.</title>
        <authorList>
            <person name="Hashimoto T."/>
            <person name="Horikawa D.D."/>
            <person name="Saito Y."/>
            <person name="Kuwahara H."/>
            <person name="Kozuka-Hata H."/>
            <person name="Shin-I T."/>
            <person name="Minakuchi Y."/>
            <person name="Ohishi K."/>
            <person name="Motoyama A."/>
            <person name="Aizu T."/>
            <person name="Enomoto A."/>
            <person name="Kondo K."/>
            <person name="Tanaka S."/>
            <person name="Hara Y."/>
            <person name="Koshikawa S."/>
            <person name="Sagara H."/>
            <person name="Miura T."/>
            <person name="Yokobori S."/>
            <person name="Miyagawa K."/>
            <person name="Suzuki Y."/>
            <person name="Kubo T."/>
            <person name="Oyama M."/>
            <person name="Kohara Y."/>
            <person name="Fujiyama A."/>
            <person name="Arakawa K."/>
            <person name="Katayama T."/>
            <person name="Toyoda A."/>
            <person name="Kunieda T."/>
        </authorList>
    </citation>
    <scope>NUCLEOTIDE SEQUENCE [LARGE SCALE GENOMIC DNA]</scope>
    <source>
        <strain evidence="1 2">YOKOZUNA-1</strain>
    </source>
</reference>
<proteinExistence type="predicted"/>